<evidence type="ECO:0000313" key="2">
    <source>
        <dbReference type="Proteomes" id="UP000709672"/>
    </source>
</evidence>
<protein>
    <submittedName>
        <fullName evidence="1">Uncharacterized protein</fullName>
    </submittedName>
</protein>
<organism evidence="1 2">
    <name type="scientific">Candidatus Sungiibacteriota bacterium</name>
    <dbReference type="NCBI Taxonomy" id="2750080"/>
    <lineage>
        <taxon>Bacteria</taxon>
        <taxon>Candidatus Sungiibacteriota</taxon>
    </lineage>
</organism>
<gene>
    <name evidence="1" type="ORF">HYV66_00480</name>
</gene>
<dbReference type="Proteomes" id="UP000709672">
    <property type="component" value="Unassembled WGS sequence"/>
</dbReference>
<dbReference type="EMBL" id="JACPHQ010000005">
    <property type="protein sequence ID" value="MBI2465697.1"/>
    <property type="molecule type" value="Genomic_DNA"/>
</dbReference>
<evidence type="ECO:0000313" key="1">
    <source>
        <dbReference type="EMBL" id="MBI2465697.1"/>
    </source>
</evidence>
<comment type="caution">
    <text evidence="1">The sequence shown here is derived from an EMBL/GenBank/DDBJ whole genome shotgun (WGS) entry which is preliminary data.</text>
</comment>
<accession>A0A931YD70</accession>
<proteinExistence type="predicted"/>
<sequence length="490" mass="55053">MSSDFVFINPNKIPPRRAANSVASGKIKVKKIKSLIYNNEEELPEPDVLEFDLLSEPVWPADLAVTNESADPLTRAIFTKKKPHHQFGQLLSAERSFIKNTPVLAENSREKILAELENIDKKDAELIKKFSRIEPPRRDVYPDLALNREADPIKNDGLVEIKLNIAPPDWPAASFDQPEQDQFRVEDDWFRVSLSAPERIFELKELAKRRRSFQEKAEDKETESSGENDGFKFRTYLAAFFILVVPLSAGVFLFSGKNNFVASAFNSFNAKLLSTSSFTLVNSEESLIFPRLAEINSYLKKSGFNQPAGSVAEFIENNSAFGWLNFFKKKAGSGPAGGYNFNLKSLELLDSAEAILASSPLAGEDLNQVRNSLKDYIDWLNFWDQLTFPEKNYLIAIYDADQAWPGGGRLESYALVKTETAGLETLGSGKFNALDAALDLKIVPPEPVTLINTAWLPSQALWFLDFKESAKTLVNFFENTTQKKLTALWL</sequence>
<dbReference type="AlphaFoldDB" id="A0A931YD70"/>
<name>A0A931YD70_9BACT</name>
<reference evidence="1" key="1">
    <citation type="submission" date="2020-07" db="EMBL/GenBank/DDBJ databases">
        <title>Huge and variable diversity of episymbiotic CPR bacteria and DPANN archaea in groundwater ecosystems.</title>
        <authorList>
            <person name="He C.Y."/>
            <person name="Keren R."/>
            <person name="Whittaker M."/>
            <person name="Farag I.F."/>
            <person name="Doudna J."/>
            <person name="Cate J.H.D."/>
            <person name="Banfield J.F."/>
        </authorList>
    </citation>
    <scope>NUCLEOTIDE SEQUENCE</scope>
    <source>
        <strain evidence="1">NC_groundwater_418_Ag_B-0.1um_45_10</strain>
    </source>
</reference>